<keyword evidence="1" id="KW-0808">Transferase</keyword>
<dbReference type="SUPFAM" id="SSF53098">
    <property type="entry name" value="Ribonuclease H-like"/>
    <property type="match status" value="1"/>
</dbReference>
<protein>
    <submittedName>
        <fullName evidence="8">POK6 protein</fullName>
    </submittedName>
</protein>
<keyword evidence="3" id="KW-0540">Nuclease</keyword>
<evidence type="ECO:0000256" key="1">
    <source>
        <dbReference type="ARBA" id="ARBA00022679"/>
    </source>
</evidence>
<name>A0A850Z5Z9_9PASS</name>
<dbReference type="GO" id="GO:0003964">
    <property type="term" value="F:RNA-directed DNA polymerase activity"/>
    <property type="evidence" value="ECO:0007669"/>
    <property type="project" value="UniProtKB-KW"/>
</dbReference>
<dbReference type="PANTHER" id="PTHR41694:SF3">
    <property type="entry name" value="RNA-DIRECTED DNA POLYMERASE-RELATED"/>
    <property type="match status" value="1"/>
</dbReference>
<feature type="non-terminal residue" evidence="8">
    <location>
        <position position="1"/>
    </location>
</feature>
<accession>A0A850Z5Z9</accession>
<evidence type="ECO:0000256" key="2">
    <source>
        <dbReference type="ARBA" id="ARBA00022695"/>
    </source>
</evidence>
<dbReference type="GO" id="GO:0016787">
    <property type="term" value="F:hydrolase activity"/>
    <property type="evidence" value="ECO:0007669"/>
    <property type="project" value="UniProtKB-KW"/>
</dbReference>
<proteinExistence type="predicted"/>
<dbReference type="GO" id="GO:0004519">
    <property type="term" value="F:endonuclease activity"/>
    <property type="evidence" value="ECO:0007669"/>
    <property type="project" value="UniProtKB-KW"/>
</dbReference>
<keyword evidence="2" id="KW-0548">Nucleotidyltransferase</keyword>
<evidence type="ECO:0000259" key="7">
    <source>
        <dbReference type="PROSITE" id="PS50994"/>
    </source>
</evidence>
<dbReference type="Pfam" id="PF00665">
    <property type="entry name" value="rve"/>
    <property type="match status" value="1"/>
</dbReference>
<dbReference type="PROSITE" id="PS50994">
    <property type="entry name" value="INTEGRASE"/>
    <property type="match status" value="1"/>
</dbReference>
<feature type="non-terminal residue" evidence="8">
    <location>
        <position position="64"/>
    </location>
</feature>
<dbReference type="EMBL" id="WAAG01036324">
    <property type="protein sequence ID" value="NWI00785.1"/>
    <property type="molecule type" value="Genomic_DNA"/>
</dbReference>
<dbReference type="Gene3D" id="3.30.420.10">
    <property type="entry name" value="Ribonuclease H-like superfamily/Ribonuclease H"/>
    <property type="match status" value="1"/>
</dbReference>
<dbReference type="GO" id="GO:0015074">
    <property type="term" value="P:DNA integration"/>
    <property type="evidence" value="ECO:0007669"/>
    <property type="project" value="InterPro"/>
</dbReference>
<organism evidence="8 9">
    <name type="scientific">Tichodroma muraria</name>
    <dbReference type="NCBI Taxonomy" id="237442"/>
    <lineage>
        <taxon>Eukaryota</taxon>
        <taxon>Metazoa</taxon>
        <taxon>Chordata</taxon>
        <taxon>Craniata</taxon>
        <taxon>Vertebrata</taxon>
        <taxon>Euteleostomi</taxon>
        <taxon>Archelosauria</taxon>
        <taxon>Archosauria</taxon>
        <taxon>Dinosauria</taxon>
        <taxon>Saurischia</taxon>
        <taxon>Theropoda</taxon>
        <taxon>Coelurosauria</taxon>
        <taxon>Aves</taxon>
        <taxon>Neognathae</taxon>
        <taxon>Neoaves</taxon>
        <taxon>Telluraves</taxon>
        <taxon>Australaves</taxon>
        <taxon>Passeriformes</taxon>
        <taxon>Sittidae</taxon>
        <taxon>Tichodroma</taxon>
    </lineage>
</organism>
<dbReference type="InterPro" id="IPR012337">
    <property type="entry name" value="RNaseH-like_sf"/>
</dbReference>
<dbReference type="PANTHER" id="PTHR41694">
    <property type="entry name" value="ENDOGENOUS RETROVIRUS GROUP K MEMBER POL PROTEIN"/>
    <property type="match status" value="1"/>
</dbReference>
<evidence type="ECO:0000313" key="9">
    <source>
        <dbReference type="Proteomes" id="UP000629438"/>
    </source>
</evidence>
<evidence type="ECO:0000256" key="3">
    <source>
        <dbReference type="ARBA" id="ARBA00022722"/>
    </source>
</evidence>
<reference evidence="8" key="1">
    <citation type="submission" date="2019-09" db="EMBL/GenBank/DDBJ databases">
        <title>Bird 10,000 Genomes (B10K) Project - Family phase.</title>
        <authorList>
            <person name="Zhang G."/>
        </authorList>
    </citation>
    <scope>NUCLEOTIDE SEQUENCE</scope>
    <source>
        <strain evidence="8">B10K-DU-012-47</strain>
    </source>
</reference>
<dbReference type="InterPro" id="IPR036397">
    <property type="entry name" value="RNaseH_sf"/>
</dbReference>
<keyword evidence="5" id="KW-0378">Hydrolase</keyword>
<evidence type="ECO:0000313" key="8">
    <source>
        <dbReference type="EMBL" id="NWI00785.1"/>
    </source>
</evidence>
<dbReference type="GO" id="GO:0035613">
    <property type="term" value="F:RNA stem-loop binding"/>
    <property type="evidence" value="ECO:0007669"/>
    <property type="project" value="TreeGrafter"/>
</dbReference>
<comment type="caution">
    <text evidence="8">The sequence shown here is derived from an EMBL/GenBank/DDBJ whole genome shotgun (WGS) entry which is preliminary data.</text>
</comment>
<keyword evidence="6" id="KW-0695">RNA-directed DNA polymerase</keyword>
<sequence length="64" mass="7311">MHVCQHFSQAFSYLVIPQEIKTDNGPSYVSQELVVFLNDWGVCHTFVIPYSPTSQGIVERAHQM</sequence>
<evidence type="ECO:0000256" key="5">
    <source>
        <dbReference type="ARBA" id="ARBA00022801"/>
    </source>
</evidence>
<dbReference type="Proteomes" id="UP000629438">
    <property type="component" value="Unassembled WGS sequence"/>
</dbReference>
<keyword evidence="4" id="KW-0255">Endonuclease</keyword>
<dbReference type="InterPro" id="IPR001584">
    <property type="entry name" value="Integrase_cat-core"/>
</dbReference>
<gene>
    <name evidence="8" type="primary">Ervk6_2</name>
    <name evidence="8" type="ORF">TICMUR_R12999</name>
</gene>
<keyword evidence="9" id="KW-1185">Reference proteome</keyword>
<evidence type="ECO:0000256" key="6">
    <source>
        <dbReference type="ARBA" id="ARBA00022918"/>
    </source>
</evidence>
<dbReference type="AlphaFoldDB" id="A0A850Z5Z9"/>
<feature type="domain" description="Integrase catalytic" evidence="7">
    <location>
        <begin position="1"/>
        <end position="64"/>
    </location>
</feature>
<dbReference type="OrthoDB" id="9386368at2759"/>
<evidence type="ECO:0000256" key="4">
    <source>
        <dbReference type="ARBA" id="ARBA00022759"/>
    </source>
</evidence>